<dbReference type="SUPFAM" id="SSF52279">
    <property type="entry name" value="Beta-D-glucan exohydrolase, C-terminal domain"/>
    <property type="match status" value="1"/>
</dbReference>
<dbReference type="Gene3D" id="3.40.50.1700">
    <property type="entry name" value="Glycoside hydrolase family 3 C-terminal domain"/>
    <property type="match status" value="1"/>
</dbReference>
<dbReference type="InterPro" id="IPR036962">
    <property type="entry name" value="Glyco_hydro_3_N_sf"/>
</dbReference>
<feature type="domain" description="Fibronectin type III-like" evidence="4">
    <location>
        <begin position="661"/>
        <end position="730"/>
    </location>
</feature>
<gene>
    <name evidence="5" type="ORF">EAH76_08710</name>
</gene>
<evidence type="ECO:0000259" key="4">
    <source>
        <dbReference type="SMART" id="SM01217"/>
    </source>
</evidence>
<name>A0A502FYI0_9SPHN</name>
<dbReference type="Pfam" id="PF00933">
    <property type="entry name" value="Glyco_hydro_3"/>
    <property type="match status" value="1"/>
</dbReference>
<organism evidence="5 6">
    <name type="scientific">Sphingomonas glacialis</name>
    <dbReference type="NCBI Taxonomy" id="658225"/>
    <lineage>
        <taxon>Bacteria</taxon>
        <taxon>Pseudomonadati</taxon>
        <taxon>Pseudomonadota</taxon>
        <taxon>Alphaproteobacteria</taxon>
        <taxon>Sphingomonadales</taxon>
        <taxon>Sphingomonadaceae</taxon>
        <taxon>Sphingomonas</taxon>
    </lineage>
</organism>
<dbReference type="RefSeq" id="WP_140849847.1">
    <property type="nucleotide sequence ID" value="NZ_RCZC01000002.1"/>
</dbReference>
<dbReference type="OrthoDB" id="9781691at2"/>
<dbReference type="EMBL" id="RCZC01000002">
    <property type="protein sequence ID" value="TPG54697.1"/>
    <property type="molecule type" value="Genomic_DNA"/>
</dbReference>
<dbReference type="GO" id="GO:0004553">
    <property type="term" value="F:hydrolase activity, hydrolyzing O-glycosyl compounds"/>
    <property type="evidence" value="ECO:0007669"/>
    <property type="project" value="InterPro"/>
</dbReference>
<dbReference type="GO" id="GO:0005975">
    <property type="term" value="P:carbohydrate metabolic process"/>
    <property type="evidence" value="ECO:0007669"/>
    <property type="project" value="InterPro"/>
</dbReference>
<dbReference type="InterPro" id="IPR017853">
    <property type="entry name" value="GH"/>
</dbReference>
<protein>
    <submittedName>
        <fullName evidence="5">Glycosyl hydrolase</fullName>
    </submittedName>
</protein>
<dbReference type="Proteomes" id="UP000319931">
    <property type="component" value="Unassembled WGS sequence"/>
</dbReference>
<evidence type="ECO:0000313" key="6">
    <source>
        <dbReference type="Proteomes" id="UP000319931"/>
    </source>
</evidence>
<dbReference type="AlphaFoldDB" id="A0A502FYI0"/>
<reference evidence="5 6" key="1">
    <citation type="journal article" date="2019" name="Environ. Microbiol.">
        <title>Species interactions and distinct microbial communities in high Arctic permafrost affected cryosols are associated with the CH4 and CO2 gas fluxes.</title>
        <authorList>
            <person name="Altshuler I."/>
            <person name="Hamel J."/>
            <person name="Turney S."/>
            <person name="Magnuson E."/>
            <person name="Levesque R."/>
            <person name="Greer C."/>
            <person name="Whyte L.G."/>
        </authorList>
    </citation>
    <scope>NUCLEOTIDE SEQUENCE [LARGE SCALE GENOMIC DNA]</scope>
    <source>
        <strain evidence="5 6">E6.1</strain>
    </source>
</reference>
<keyword evidence="2 5" id="KW-0378">Hydrolase</keyword>
<evidence type="ECO:0000256" key="3">
    <source>
        <dbReference type="SAM" id="SignalP"/>
    </source>
</evidence>
<dbReference type="InterPro" id="IPR026891">
    <property type="entry name" value="Fn3-like"/>
</dbReference>
<dbReference type="PRINTS" id="PR00133">
    <property type="entry name" value="GLHYDRLASE3"/>
</dbReference>
<dbReference type="PANTHER" id="PTHR42715">
    <property type="entry name" value="BETA-GLUCOSIDASE"/>
    <property type="match status" value="1"/>
</dbReference>
<sequence>MTLRVAAMPMLLVAAAASAQVAAPPPPAKVAPVAGTPILPAWTKPAIRGAWNDAKLDPDARAKALVSAMTRDEKLTMVFGYFATDFPSSLYKAPAGARAGSAGYVPPISRLGIPAQHQTDAGVGVATQGGAAVKRERTALPSNLAIAASWDVAVAHAGGAMIGDEARRSGFNVMLAGGVNLLREPRNGRNFEYGGEDPLLAGTIVAEQVRGIQSNHVVSTIKHYAFNDQETDRNAGNSLIEHSAARVSDLLAFQLAIERADPGSVMCSYNRVDGAYACENSWLLTDVLRTDWGFKGYVMSDWGATHSTAPAANAGLDQDSGFPFDTQPFFGGALRQALDSGAVTPARLDLMTHRIARAMFAQGIFEHPVSEQPIDYPAHAAVTRGAAEAGAVLLKNSGDLLPVAASAKRIVVIGGHADKGVLAGGGSSLVYPVGGNAVPGLLPTGWPGPVMYYPSAPLDEIKRHAPGATVSYADGTDVAAATALAQNADIVIVFATQWQGESFDVPMALDGAQDALIAAVGAANPKTVVVLETGSQVAMPWLGKVGAVLEAWYPGTAGGAAIANLLFGTTNPSGRLPMTFASSVDQLPDPAKPHSGDVVYKEGAAVGYKWFDAKALTPLFAFGHGLSYTRFATDGLTATAANGVLTASFTVRNTGARAGATVPQIYVAPVAGGWEAPKRLVGFSKVALAPGARQTVSVSVDPRLLATWDEAGHQWRIAGGRYTVMLADSATDIRQTVTVSVPARTMPATWRAR</sequence>
<evidence type="ECO:0000313" key="5">
    <source>
        <dbReference type="EMBL" id="TPG54697.1"/>
    </source>
</evidence>
<dbReference type="InterPro" id="IPR002772">
    <property type="entry name" value="Glyco_hydro_3_C"/>
</dbReference>
<accession>A0A502FYI0</accession>
<evidence type="ECO:0000256" key="2">
    <source>
        <dbReference type="ARBA" id="ARBA00022801"/>
    </source>
</evidence>
<dbReference type="SMART" id="SM01217">
    <property type="entry name" value="Fn3_like"/>
    <property type="match status" value="1"/>
</dbReference>
<keyword evidence="6" id="KW-1185">Reference proteome</keyword>
<dbReference type="PANTHER" id="PTHR42715:SF10">
    <property type="entry name" value="BETA-GLUCOSIDASE"/>
    <property type="match status" value="1"/>
</dbReference>
<dbReference type="InterPro" id="IPR013783">
    <property type="entry name" value="Ig-like_fold"/>
</dbReference>
<dbReference type="Gene3D" id="3.20.20.300">
    <property type="entry name" value="Glycoside hydrolase, family 3, N-terminal domain"/>
    <property type="match status" value="1"/>
</dbReference>
<dbReference type="InterPro" id="IPR036881">
    <property type="entry name" value="Glyco_hydro_3_C_sf"/>
</dbReference>
<dbReference type="Gene3D" id="2.60.40.10">
    <property type="entry name" value="Immunoglobulins"/>
    <property type="match status" value="1"/>
</dbReference>
<dbReference type="SUPFAM" id="SSF51445">
    <property type="entry name" value="(Trans)glycosidases"/>
    <property type="match status" value="1"/>
</dbReference>
<dbReference type="Pfam" id="PF01915">
    <property type="entry name" value="Glyco_hydro_3_C"/>
    <property type="match status" value="1"/>
</dbReference>
<dbReference type="InterPro" id="IPR001764">
    <property type="entry name" value="Glyco_hydro_3_N"/>
</dbReference>
<comment type="caution">
    <text evidence="5">The sequence shown here is derived from an EMBL/GenBank/DDBJ whole genome shotgun (WGS) entry which is preliminary data.</text>
</comment>
<dbReference type="Pfam" id="PF14310">
    <property type="entry name" value="Fn3-like"/>
    <property type="match status" value="1"/>
</dbReference>
<evidence type="ECO:0000256" key="1">
    <source>
        <dbReference type="ARBA" id="ARBA00005336"/>
    </source>
</evidence>
<comment type="similarity">
    <text evidence="1">Belongs to the glycosyl hydrolase 3 family.</text>
</comment>
<keyword evidence="3" id="KW-0732">Signal</keyword>
<feature type="chain" id="PRO_5021314379" evidence="3">
    <location>
        <begin position="20"/>
        <end position="753"/>
    </location>
</feature>
<dbReference type="InterPro" id="IPR050288">
    <property type="entry name" value="Cellulose_deg_GH3"/>
</dbReference>
<feature type="signal peptide" evidence="3">
    <location>
        <begin position="1"/>
        <end position="19"/>
    </location>
</feature>
<proteinExistence type="inferred from homology"/>